<evidence type="ECO:0000313" key="1">
    <source>
        <dbReference type="EMBL" id="MDQ0504374.1"/>
    </source>
</evidence>
<dbReference type="Proteomes" id="UP001241747">
    <property type="component" value="Unassembled WGS sequence"/>
</dbReference>
<comment type="caution">
    <text evidence="1">The sequence shown here is derived from an EMBL/GenBank/DDBJ whole genome shotgun (WGS) entry which is preliminary data.</text>
</comment>
<proteinExistence type="predicted"/>
<evidence type="ECO:0000313" key="2">
    <source>
        <dbReference type="Proteomes" id="UP001241747"/>
    </source>
</evidence>
<sequence>MIVPVGGLFRLSFVQNLADPKPAIEELVR</sequence>
<accession>A0ABU0LB73</accession>
<gene>
    <name evidence="1" type="ORF">QOZ94_001148</name>
</gene>
<keyword evidence="2" id="KW-1185">Reference proteome</keyword>
<organism evidence="1 2">
    <name type="scientific">Xanthobacter agilis</name>
    <dbReference type="NCBI Taxonomy" id="47492"/>
    <lineage>
        <taxon>Bacteria</taxon>
        <taxon>Pseudomonadati</taxon>
        <taxon>Pseudomonadota</taxon>
        <taxon>Alphaproteobacteria</taxon>
        <taxon>Hyphomicrobiales</taxon>
        <taxon>Xanthobacteraceae</taxon>
        <taxon>Xanthobacter</taxon>
    </lineage>
</organism>
<protein>
    <submittedName>
        <fullName evidence="1">Uncharacterized protein</fullName>
    </submittedName>
</protein>
<reference evidence="1 2" key="1">
    <citation type="submission" date="2023-07" db="EMBL/GenBank/DDBJ databases">
        <title>Genomic Encyclopedia of Type Strains, Phase IV (KMG-IV): sequencing the most valuable type-strain genomes for metagenomic binning, comparative biology and taxonomic classification.</title>
        <authorList>
            <person name="Goeker M."/>
        </authorList>
    </citation>
    <scope>NUCLEOTIDE SEQUENCE [LARGE SCALE GENOMIC DNA]</scope>
    <source>
        <strain evidence="1 2">DSM 3770</strain>
    </source>
</reference>
<name>A0ABU0LB73_XANAG</name>
<dbReference type="EMBL" id="JAUSVY010000002">
    <property type="protein sequence ID" value="MDQ0504374.1"/>
    <property type="molecule type" value="Genomic_DNA"/>
</dbReference>